<gene>
    <name evidence="3" type="ordered locus">Cfla_2505</name>
</gene>
<reference evidence="3 4" key="1">
    <citation type="journal article" date="2010" name="Stand. Genomic Sci.">
        <title>Complete genome sequence of Cellulomonas flavigena type strain (134).</title>
        <authorList>
            <person name="Abt B."/>
            <person name="Foster B."/>
            <person name="Lapidus A."/>
            <person name="Clum A."/>
            <person name="Sun H."/>
            <person name="Pukall R."/>
            <person name="Lucas S."/>
            <person name="Glavina Del Rio T."/>
            <person name="Nolan M."/>
            <person name="Tice H."/>
            <person name="Cheng J.F."/>
            <person name="Pitluck S."/>
            <person name="Liolios K."/>
            <person name="Ivanova N."/>
            <person name="Mavromatis K."/>
            <person name="Ovchinnikova G."/>
            <person name="Pati A."/>
            <person name="Goodwin L."/>
            <person name="Chen A."/>
            <person name="Palaniappan K."/>
            <person name="Land M."/>
            <person name="Hauser L."/>
            <person name="Chang Y.J."/>
            <person name="Jeffries C.D."/>
            <person name="Rohde M."/>
            <person name="Goker M."/>
            <person name="Woyke T."/>
            <person name="Bristow J."/>
            <person name="Eisen J.A."/>
            <person name="Markowitz V."/>
            <person name="Hugenholtz P."/>
            <person name="Kyrpides N.C."/>
            <person name="Klenk H.P."/>
        </authorList>
    </citation>
    <scope>NUCLEOTIDE SEQUENCE [LARGE SCALE GENOMIC DNA]</scope>
    <source>
        <strain evidence="4">ATCC 482 / DSM 20109 / BCRC 11376 / JCM 18109 / NBRC 3775 / NCIMB 8073 / NRS 134</strain>
    </source>
</reference>
<dbReference type="Proteomes" id="UP000000849">
    <property type="component" value="Chromosome"/>
</dbReference>
<dbReference type="OrthoDB" id="4829420at2"/>
<keyword evidence="2" id="KW-0472">Membrane</keyword>
<protein>
    <recommendedName>
        <fullName evidence="5">CU044_5270 family protein</fullName>
    </recommendedName>
</protein>
<dbReference type="STRING" id="446466.Cfla_2505"/>
<keyword evidence="4" id="KW-1185">Reference proteome</keyword>
<keyword evidence="2" id="KW-1133">Transmembrane helix</keyword>
<organism evidence="3 4">
    <name type="scientific">Cellulomonas flavigena (strain ATCC 482 / DSM 20109 / BCRC 11376 / JCM 18109 / NBRC 3775 / NCIMB 8073 / NRS 134)</name>
    <dbReference type="NCBI Taxonomy" id="446466"/>
    <lineage>
        <taxon>Bacteria</taxon>
        <taxon>Bacillati</taxon>
        <taxon>Actinomycetota</taxon>
        <taxon>Actinomycetes</taxon>
        <taxon>Micrococcales</taxon>
        <taxon>Cellulomonadaceae</taxon>
        <taxon>Cellulomonas</taxon>
    </lineage>
</organism>
<evidence type="ECO:0008006" key="5">
    <source>
        <dbReference type="Google" id="ProtNLM"/>
    </source>
</evidence>
<dbReference type="AlphaFoldDB" id="D5UI48"/>
<dbReference type="HOGENOM" id="CLU_828181_0_0_11"/>
<proteinExistence type="predicted"/>
<name>D5UI48_CELFN</name>
<evidence type="ECO:0000313" key="4">
    <source>
        <dbReference type="Proteomes" id="UP000000849"/>
    </source>
</evidence>
<evidence type="ECO:0000313" key="3">
    <source>
        <dbReference type="EMBL" id="ADG75393.1"/>
    </source>
</evidence>
<dbReference type="KEGG" id="cfl:Cfla_2505"/>
<sequence>MTTTDESWAAELRQRLDLLVPPAEVDAERAVERARRRRAARRGGGAALVLVAVLGTAWGVASGVVTPDVPPAGVGGPTAGPSDARTPTPALTRSPDAAGGVARAVPAEAVVAEDGTVTGVPGDPWEGDAPYWYVRVELRTGEDVEEQEWWASRERPGLLLLDGVTARAIGRGPADGVGGAVVLDGVRYERVSDPRALPTDPAQLLRAVVDAVPPDPSPRAGTVPDPPALTDAVFDEVLGALHHRGGLLPRELRDAYWEAAALLPGASVGPGEDELGRVGEVLRVPAADGTENRLVRDPATGLLLESRSAHDDEVTRFLEQRTAADVPVAPSLEPLGCTSWAECVR</sequence>
<feature type="transmembrane region" description="Helical" evidence="2">
    <location>
        <begin position="43"/>
        <end position="61"/>
    </location>
</feature>
<dbReference type="RefSeq" id="WP_013117726.1">
    <property type="nucleotide sequence ID" value="NC_014151.1"/>
</dbReference>
<accession>D5UI48</accession>
<keyword evidence="2" id="KW-0812">Transmembrane</keyword>
<evidence type="ECO:0000256" key="1">
    <source>
        <dbReference type="SAM" id="MobiDB-lite"/>
    </source>
</evidence>
<feature type="region of interest" description="Disordered" evidence="1">
    <location>
        <begin position="70"/>
        <end position="99"/>
    </location>
</feature>
<dbReference type="EMBL" id="CP001964">
    <property type="protein sequence ID" value="ADG75393.1"/>
    <property type="molecule type" value="Genomic_DNA"/>
</dbReference>
<evidence type="ECO:0000256" key="2">
    <source>
        <dbReference type="SAM" id="Phobius"/>
    </source>
</evidence>